<reference key="2">
    <citation type="submission" date="2011-05" db="EMBL/GenBank/DDBJ databases">
        <title>Complete genome sequence of the aerobic marine methanotroph Methylomonas methanica MC09.</title>
        <authorList>
            <person name="Boden R."/>
            <person name="Cunliffe M."/>
            <person name="Scanlan J."/>
            <person name="Moussard H."/>
            <person name="Kits K.D."/>
            <person name="Klotz M."/>
            <person name="Jetten M."/>
            <person name="Vuilleumier S."/>
            <person name="Han J."/>
            <person name="Peters L."/>
            <person name="Mikhailova N."/>
            <person name="Teshima H."/>
            <person name="Tapia R."/>
            <person name="Kyrpides N."/>
            <person name="Ivanova N."/>
            <person name="Pagani I."/>
            <person name="Cheng J.-F."/>
            <person name="Goodwin L."/>
            <person name="Han C."/>
            <person name="Hauser L."/>
            <person name="Land M."/>
            <person name="Lapidus A."/>
            <person name="Lucas S."/>
            <person name="Pitluck S."/>
            <person name="Woyke T."/>
            <person name="Stein L.Y."/>
            <person name="Murrell C."/>
        </authorList>
    </citation>
    <scope>NUCLEOTIDE SEQUENCE</scope>
    <source>
        <strain>MC09</strain>
    </source>
</reference>
<name>F9ZZK8_METMM</name>
<evidence type="ECO:0000313" key="3">
    <source>
        <dbReference type="EMBL" id="AEF98667.1"/>
    </source>
</evidence>
<dbReference type="AlphaFoldDB" id="F9ZZK8"/>
<protein>
    <submittedName>
        <fullName evidence="3">Glycosyl transferase family 11</fullName>
    </submittedName>
</protein>
<dbReference type="HOGENOM" id="CLU_043399_3_1_6"/>
<evidence type="ECO:0000313" key="4">
    <source>
        <dbReference type="Proteomes" id="UP000008888"/>
    </source>
</evidence>
<dbReference type="eggNOG" id="ENOG502ZC3Y">
    <property type="taxonomic scope" value="Bacteria"/>
</dbReference>
<dbReference type="GO" id="GO:0016020">
    <property type="term" value="C:membrane"/>
    <property type="evidence" value="ECO:0007669"/>
    <property type="project" value="InterPro"/>
</dbReference>
<dbReference type="GO" id="GO:0005975">
    <property type="term" value="P:carbohydrate metabolic process"/>
    <property type="evidence" value="ECO:0007669"/>
    <property type="project" value="InterPro"/>
</dbReference>
<dbReference type="Proteomes" id="UP000008888">
    <property type="component" value="Chromosome"/>
</dbReference>
<reference evidence="3 4" key="1">
    <citation type="journal article" date="2011" name="J. Bacteriol.">
        <title>Complete Genome Sequence of the Aerobic Marine Methanotroph Methylomonas methanica MC09.</title>
        <authorList>
            <person name="Boden R."/>
            <person name="Cunliffe M."/>
            <person name="Scanlan J."/>
            <person name="Moussard H."/>
            <person name="Kits K.D."/>
            <person name="Klotz M.G."/>
            <person name="Jetten M.S."/>
            <person name="Vuilleumier S."/>
            <person name="Han J."/>
            <person name="Peters L."/>
            <person name="Mikhailova N."/>
            <person name="Teshima H."/>
            <person name="Tapia R."/>
            <person name="Kyrpides N."/>
            <person name="Ivanova N."/>
            <person name="Pagani I."/>
            <person name="Cheng J.F."/>
            <person name="Goodwin L."/>
            <person name="Han C."/>
            <person name="Hauser L."/>
            <person name="Land M.L."/>
            <person name="Lapidus A."/>
            <person name="Lucas S."/>
            <person name="Pitluck S."/>
            <person name="Woyke T."/>
            <person name="Stein L."/>
            <person name="Murrell J.C."/>
        </authorList>
    </citation>
    <scope>NUCLEOTIDE SEQUENCE [LARGE SCALE GENOMIC DNA]</scope>
    <source>
        <strain evidence="3 4">MC09</strain>
    </source>
</reference>
<dbReference type="EMBL" id="CP002738">
    <property type="protein sequence ID" value="AEF98667.1"/>
    <property type="molecule type" value="Genomic_DNA"/>
</dbReference>
<keyword evidence="1" id="KW-0328">Glycosyltransferase</keyword>
<evidence type="ECO:0000256" key="2">
    <source>
        <dbReference type="ARBA" id="ARBA00022679"/>
    </source>
</evidence>
<accession>F9ZZK8</accession>
<proteinExistence type="predicted"/>
<dbReference type="InterPro" id="IPR002516">
    <property type="entry name" value="Glyco_trans_11"/>
</dbReference>
<organism evidence="3 4">
    <name type="scientific">Methylomonas methanica (strain DSM 25384 / MC09)</name>
    <dbReference type="NCBI Taxonomy" id="857087"/>
    <lineage>
        <taxon>Bacteria</taxon>
        <taxon>Pseudomonadati</taxon>
        <taxon>Pseudomonadota</taxon>
        <taxon>Gammaproteobacteria</taxon>
        <taxon>Methylococcales</taxon>
        <taxon>Methylococcaceae</taxon>
        <taxon>Methylomonas</taxon>
    </lineage>
</organism>
<dbReference type="PANTHER" id="PTHR11927:SF9">
    <property type="entry name" value="L-FUCOSYLTRANSFERASE"/>
    <property type="match status" value="1"/>
</dbReference>
<evidence type="ECO:0000256" key="1">
    <source>
        <dbReference type="ARBA" id="ARBA00022676"/>
    </source>
</evidence>
<dbReference type="KEGG" id="mmt:Metme_0218"/>
<gene>
    <name evidence="3" type="ordered locus">Metme_0218</name>
</gene>
<dbReference type="GO" id="GO:0008107">
    <property type="term" value="F:galactoside 2-alpha-L-fucosyltransferase activity"/>
    <property type="evidence" value="ECO:0007669"/>
    <property type="project" value="InterPro"/>
</dbReference>
<reference evidence="4" key="3">
    <citation type="submission" date="2011-05" db="EMBL/GenBank/DDBJ databases">
        <title>Complete sequence of Methylomonas methanica MC09.</title>
        <authorList>
            <consortium name="US DOE Joint Genome Institute"/>
            <person name="Lucas S."/>
            <person name="Han J."/>
            <person name="Lapidus A."/>
            <person name="Cheng J.-F."/>
            <person name="Goodwin L."/>
            <person name="Pitluck S."/>
            <person name="Peters L."/>
            <person name="Mikhailova N."/>
            <person name="Teshima H."/>
            <person name="Han C."/>
            <person name="Tapia R."/>
            <person name="Land M."/>
            <person name="Hauser L."/>
            <person name="Kyrpides N."/>
            <person name="Ivanova N."/>
            <person name="Pagani I."/>
            <person name="Stein L."/>
            <person name="Woyke T."/>
        </authorList>
    </citation>
    <scope>NUCLEOTIDE SEQUENCE [LARGE SCALE GENOMIC DNA]</scope>
    <source>
        <strain evidence="4">MC09</strain>
    </source>
</reference>
<sequence length="258" mass="29988">MFQYASLRGVARNRGYQFCIPYHHEVSVDTLGNNITIELFNAFEMPNVKQENIKYIDPSRPIIRESGHGFDENIFNNCEDDVCLLGYFQTEQYFKNIENEIRQDFTFKNGILAACKDFIKQHEKPIALHIRRGDYLIKPENHTNLGFDYYAKALAKFDANRPVIIFSDDPEWCKQQDIFNNSRFVLLIGNSNYVDLCLMSLCTDFIIANSSFSWWGAWLSTNADKKVYSPNPSKWFGSSLSHLDTSDLLPVDWEIINF</sequence>
<dbReference type="STRING" id="857087.Metme_0218"/>
<dbReference type="PANTHER" id="PTHR11927">
    <property type="entry name" value="GALACTOSIDE 2-L-FUCOSYLTRANSFERASE"/>
    <property type="match status" value="1"/>
</dbReference>
<keyword evidence="2 3" id="KW-0808">Transferase</keyword>
<keyword evidence="4" id="KW-1185">Reference proteome</keyword>
<dbReference type="CDD" id="cd11301">
    <property type="entry name" value="Fut1_Fut2_like"/>
    <property type="match status" value="1"/>
</dbReference>
<dbReference type="Pfam" id="PF01531">
    <property type="entry name" value="Glyco_transf_11"/>
    <property type="match status" value="1"/>
</dbReference>